<dbReference type="Proteomes" id="UP001159042">
    <property type="component" value="Unassembled WGS sequence"/>
</dbReference>
<dbReference type="AlphaFoldDB" id="A0AAV8VZC9"/>
<organism evidence="1 2">
    <name type="scientific">Exocentrus adspersus</name>
    <dbReference type="NCBI Taxonomy" id="1586481"/>
    <lineage>
        <taxon>Eukaryota</taxon>
        <taxon>Metazoa</taxon>
        <taxon>Ecdysozoa</taxon>
        <taxon>Arthropoda</taxon>
        <taxon>Hexapoda</taxon>
        <taxon>Insecta</taxon>
        <taxon>Pterygota</taxon>
        <taxon>Neoptera</taxon>
        <taxon>Endopterygota</taxon>
        <taxon>Coleoptera</taxon>
        <taxon>Polyphaga</taxon>
        <taxon>Cucujiformia</taxon>
        <taxon>Chrysomeloidea</taxon>
        <taxon>Cerambycidae</taxon>
        <taxon>Lamiinae</taxon>
        <taxon>Acanthocinini</taxon>
        <taxon>Exocentrus</taxon>
    </lineage>
</organism>
<dbReference type="Gene3D" id="2.60.40.10">
    <property type="entry name" value="Immunoglobulins"/>
    <property type="match status" value="1"/>
</dbReference>
<dbReference type="SUPFAM" id="SSF48726">
    <property type="entry name" value="Immunoglobulin"/>
    <property type="match status" value="1"/>
</dbReference>
<reference evidence="1 2" key="1">
    <citation type="journal article" date="2023" name="Insect Mol. Biol.">
        <title>Genome sequencing provides insights into the evolution of gene families encoding plant cell wall-degrading enzymes in longhorned beetles.</title>
        <authorList>
            <person name="Shin N.R."/>
            <person name="Okamura Y."/>
            <person name="Kirsch R."/>
            <person name="Pauchet Y."/>
        </authorList>
    </citation>
    <scope>NUCLEOTIDE SEQUENCE [LARGE SCALE GENOMIC DNA]</scope>
    <source>
        <strain evidence="1">EAD_L_NR</strain>
    </source>
</reference>
<protein>
    <submittedName>
        <fullName evidence="1">Uncharacterized protein</fullName>
    </submittedName>
</protein>
<comment type="caution">
    <text evidence="1">The sequence shown here is derived from an EMBL/GenBank/DDBJ whole genome shotgun (WGS) entry which is preliminary data.</text>
</comment>
<gene>
    <name evidence="1" type="ORF">NQ315_016873</name>
</gene>
<accession>A0AAV8VZC9</accession>
<sequence length="80" mass="8801">MKAVDSLLEIRSLIVGASCSINVVDGEVLFITKVSRLHMAVYLCIASNGVPPSISKRVQLKVQCEFIKYTGTLGTKRQYI</sequence>
<dbReference type="EMBL" id="JANEYG010000021">
    <property type="protein sequence ID" value="KAJ8918971.1"/>
    <property type="molecule type" value="Genomic_DNA"/>
</dbReference>
<evidence type="ECO:0000313" key="2">
    <source>
        <dbReference type="Proteomes" id="UP001159042"/>
    </source>
</evidence>
<dbReference type="InterPro" id="IPR036179">
    <property type="entry name" value="Ig-like_dom_sf"/>
</dbReference>
<dbReference type="InterPro" id="IPR013783">
    <property type="entry name" value="Ig-like_fold"/>
</dbReference>
<name>A0AAV8VZC9_9CUCU</name>
<keyword evidence="2" id="KW-1185">Reference proteome</keyword>
<proteinExistence type="predicted"/>
<evidence type="ECO:0000313" key="1">
    <source>
        <dbReference type="EMBL" id="KAJ8918971.1"/>
    </source>
</evidence>